<reference evidence="3 4" key="1">
    <citation type="submission" date="2021-01" db="EMBL/GenBank/DDBJ databases">
        <title>Whole genome shotgun sequence of Actinoplanes humidus NBRC 14915.</title>
        <authorList>
            <person name="Komaki H."/>
            <person name="Tamura T."/>
        </authorList>
    </citation>
    <scope>NUCLEOTIDE SEQUENCE [LARGE SCALE GENOMIC DNA]</scope>
    <source>
        <strain evidence="3 4">NBRC 14915</strain>
    </source>
</reference>
<protein>
    <submittedName>
        <fullName evidence="3">Uncharacterized protein</fullName>
    </submittedName>
</protein>
<dbReference type="EMBL" id="BOMN01000066">
    <property type="protein sequence ID" value="GIE22129.1"/>
    <property type="molecule type" value="Genomic_DNA"/>
</dbReference>
<feature type="region of interest" description="Disordered" evidence="1">
    <location>
        <begin position="245"/>
        <end position="309"/>
    </location>
</feature>
<accession>A0ABQ3ZU71</accession>
<feature type="transmembrane region" description="Helical" evidence="2">
    <location>
        <begin position="88"/>
        <end position="106"/>
    </location>
</feature>
<gene>
    <name evidence="3" type="ORF">Ahu01nite_052310</name>
</gene>
<proteinExistence type="predicted"/>
<keyword evidence="4" id="KW-1185">Reference proteome</keyword>
<keyword evidence="2" id="KW-0812">Transmembrane</keyword>
<dbReference type="Proteomes" id="UP000603200">
    <property type="component" value="Unassembled WGS sequence"/>
</dbReference>
<feature type="transmembrane region" description="Helical" evidence="2">
    <location>
        <begin position="112"/>
        <end position="131"/>
    </location>
</feature>
<evidence type="ECO:0000313" key="3">
    <source>
        <dbReference type="EMBL" id="GIE22129.1"/>
    </source>
</evidence>
<feature type="transmembrane region" description="Helical" evidence="2">
    <location>
        <begin position="34"/>
        <end position="52"/>
    </location>
</feature>
<feature type="transmembrane region" description="Helical" evidence="2">
    <location>
        <begin position="58"/>
        <end position="79"/>
    </location>
</feature>
<keyword evidence="2" id="KW-0472">Membrane</keyword>
<feature type="compositionally biased region" description="Polar residues" evidence="1">
    <location>
        <begin position="283"/>
        <end position="298"/>
    </location>
</feature>
<comment type="caution">
    <text evidence="3">The sequence shown here is derived from an EMBL/GenBank/DDBJ whole genome shotgun (WGS) entry which is preliminary data.</text>
</comment>
<feature type="compositionally biased region" description="Low complexity" evidence="1">
    <location>
        <begin position="260"/>
        <end position="269"/>
    </location>
</feature>
<evidence type="ECO:0000256" key="2">
    <source>
        <dbReference type="SAM" id="Phobius"/>
    </source>
</evidence>
<evidence type="ECO:0000256" key="1">
    <source>
        <dbReference type="SAM" id="MobiDB-lite"/>
    </source>
</evidence>
<dbReference type="RefSeq" id="WP_203839228.1">
    <property type="nucleotide sequence ID" value="NZ_BAAATV010000002.1"/>
</dbReference>
<organism evidence="3 4">
    <name type="scientific">Winogradskya humida</name>
    <dbReference type="NCBI Taxonomy" id="113566"/>
    <lineage>
        <taxon>Bacteria</taxon>
        <taxon>Bacillati</taxon>
        <taxon>Actinomycetota</taxon>
        <taxon>Actinomycetes</taxon>
        <taxon>Micromonosporales</taxon>
        <taxon>Micromonosporaceae</taxon>
        <taxon>Winogradskya</taxon>
    </lineage>
</organism>
<evidence type="ECO:0000313" key="4">
    <source>
        <dbReference type="Proteomes" id="UP000603200"/>
    </source>
</evidence>
<sequence length="309" mass="33629">MSKSTPRRGFGKRSGTVTVIEAKVHRSSARNARMAFIITTIVTCLIAMTVASDHMHPILAFLLGAVIGLVLGAIVWTLVRIWPVIRVIWWWTPEISLAVLLTYGWVQLATSTPALVTLAVLAVVVGVPAAVPYIRRHVVAVVWCMVVRHRLRVCFSQFIIANQSGSLPLILWARPTPVGERVWVHLRPGLSMPDLVGRLDKIAVTCLASSVMIERASEGNAAYLRFDIKRREVLTATVGSPLPDLIDPDFEPLPREPMTVPLDLDLPDVPADPKPKAPATRPAASSNGKKPAASSATQADAGDDIDDWI</sequence>
<keyword evidence="2" id="KW-1133">Transmembrane helix</keyword>
<name>A0ABQ3ZU71_9ACTN</name>